<evidence type="ECO:0000313" key="3">
    <source>
        <dbReference type="Proteomes" id="UP000015105"/>
    </source>
</evidence>
<name>A0A453B9I9_AEGTS</name>
<dbReference type="Gramene" id="AET2Gv20422400.2">
    <property type="protein sequence ID" value="AET2Gv20422400.2"/>
    <property type="gene ID" value="AET2Gv20422400"/>
</dbReference>
<evidence type="ECO:0000313" key="2">
    <source>
        <dbReference type="EnsemblPlants" id="AET2Gv20422400.2"/>
    </source>
</evidence>
<sequence length="98" mass="10184">RKQQPAIETARSSLSYPQSRSQVASHSTQSAGWTTASRPPPAGSSSPAPTTPGCPTPALRFPTPSAPAPSLPDGSSRPSGERVHVTPIIHVTPHPSTW</sequence>
<reference evidence="2" key="4">
    <citation type="submission" date="2019-03" db="UniProtKB">
        <authorList>
            <consortium name="EnsemblPlants"/>
        </authorList>
    </citation>
    <scope>IDENTIFICATION</scope>
</reference>
<reference evidence="2" key="3">
    <citation type="journal article" date="2017" name="Nature">
        <title>Genome sequence of the progenitor of the wheat D genome Aegilops tauschii.</title>
        <authorList>
            <person name="Luo M.C."/>
            <person name="Gu Y.Q."/>
            <person name="Puiu D."/>
            <person name="Wang H."/>
            <person name="Twardziok S.O."/>
            <person name="Deal K.R."/>
            <person name="Huo N."/>
            <person name="Zhu T."/>
            <person name="Wang L."/>
            <person name="Wang Y."/>
            <person name="McGuire P.E."/>
            <person name="Liu S."/>
            <person name="Long H."/>
            <person name="Ramasamy R.K."/>
            <person name="Rodriguez J.C."/>
            <person name="Van S.L."/>
            <person name="Yuan L."/>
            <person name="Wang Z."/>
            <person name="Xia Z."/>
            <person name="Xiao L."/>
            <person name="Anderson O.D."/>
            <person name="Ouyang S."/>
            <person name="Liang Y."/>
            <person name="Zimin A.V."/>
            <person name="Pertea G."/>
            <person name="Qi P."/>
            <person name="Bennetzen J.L."/>
            <person name="Dai X."/>
            <person name="Dawson M.W."/>
            <person name="Muller H.G."/>
            <person name="Kugler K."/>
            <person name="Rivarola-Duarte L."/>
            <person name="Spannagl M."/>
            <person name="Mayer K.F.X."/>
            <person name="Lu F.H."/>
            <person name="Bevan M.W."/>
            <person name="Leroy P."/>
            <person name="Li P."/>
            <person name="You F.M."/>
            <person name="Sun Q."/>
            <person name="Liu Z."/>
            <person name="Lyons E."/>
            <person name="Wicker T."/>
            <person name="Salzberg S.L."/>
            <person name="Devos K.M."/>
            <person name="Dvorak J."/>
        </authorList>
    </citation>
    <scope>NUCLEOTIDE SEQUENCE [LARGE SCALE GENOMIC DNA]</scope>
    <source>
        <strain evidence="2">cv. AL8/78</strain>
    </source>
</reference>
<feature type="compositionally biased region" description="Polar residues" evidence="1">
    <location>
        <begin position="10"/>
        <end position="33"/>
    </location>
</feature>
<proteinExistence type="predicted"/>
<reference evidence="2" key="5">
    <citation type="journal article" date="2021" name="G3 (Bethesda)">
        <title>Aegilops tauschii genome assembly Aet v5.0 features greater sequence contiguity and improved annotation.</title>
        <authorList>
            <person name="Wang L."/>
            <person name="Zhu T."/>
            <person name="Rodriguez J.C."/>
            <person name="Deal K.R."/>
            <person name="Dubcovsky J."/>
            <person name="McGuire P.E."/>
            <person name="Lux T."/>
            <person name="Spannagl M."/>
            <person name="Mayer K.F.X."/>
            <person name="Baldrich P."/>
            <person name="Meyers B.C."/>
            <person name="Huo N."/>
            <person name="Gu Y.Q."/>
            <person name="Zhou H."/>
            <person name="Devos K.M."/>
            <person name="Bennetzen J.L."/>
            <person name="Unver T."/>
            <person name="Budak H."/>
            <person name="Gulick P.J."/>
            <person name="Galiba G."/>
            <person name="Kalapos B."/>
            <person name="Nelson D.R."/>
            <person name="Li P."/>
            <person name="You F.M."/>
            <person name="Luo M.C."/>
            <person name="Dvorak J."/>
        </authorList>
    </citation>
    <scope>NUCLEOTIDE SEQUENCE [LARGE SCALE GENOMIC DNA]</scope>
    <source>
        <strain evidence="2">cv. AL8/78</strain>
    </source>
</reference>
<keyword evidence="3" id="KW-1185">Reference proteome</keyword>
<feature type="region of interest" description="Disordered" evidence="1">
    <location>
        <begin position="1"/>
        <end position="98"/>
    </location>
</feature>
<organism evidence="2 3">
    <name type="scientific">Aegilops tauschii subsp. strangulata</name>
    <name type="common">Goatgrass</name>
    <dbReference type="NCBI Taxonomy" id="200361"/>
    <lineage>
        <taxon>Eukaryota</taxon>
        <taxon>Viridiplantae</taxon>
        <taxon>Streptophyta</taxon>
        <taxon>Embryophyta</taxon>
        <taxon>Tracheophyta</taxon>
        <taxon>Spermatophyta</taxon>
        <taxon>Magnoliopsida</taxon>
        <taxon>Liliopsida</taxon>
        <taxon>Poales</taxon>
        <taxon>Poaceae</taxon>
        <taxon>BOP clade</taxon>
        <taxon>Pooideae</taxon>
        <taxon>Triticodae</taxon>
        <taxon>Triticeae</taxon>
        <taxon>Triticinae</taxon>
        <taxon>Aegilops</taxon>
    </lineage>
</organism>
<dbReference type="Proteomes" id="UP000015105">
    <property type="component" value="Chromosome 2D"/>
</dbReference>
<dbReference type="EnsemblPlants" id="AET2Gv20422400.2">
    <property type="protein sequence ID" value="AET2Gv20422400.2"/>
    <property type="gene ID" value="AET2Gv20422400"/>
</dbReference>
<evidence type="ECO:0000256" key="1">
    <source>
        <dbReference type="SAM" id="MobiDB-lite"/>
    </source>
</evidence>
<dbReference type="AlphaFoldDB" id="A0A453B9I9"/>
<protein>
    <submittedName>
        <fullName evidence="2">Uncharacterized protein</fullName>
    </submittedName>
</protein>
<accession>A0A453B9I9</accession>
<reference evidence="3" key="1">
    <citation type="journal article" date="2014" name="Science">
        <title>Ancient hybridizations among the ancestral genomes of bread wheat.</title>
        <authorList>
            <consortium name="International Wheat Genome Sequencing Consortium,"/>
            <person name="Marcussen T."/>
            <person name="Sandve S.R."/>
            <person name="Heier L."/>
            <person name="Spannagl M."/>
            <person name="Pfeifer M."/>
            <person name="Jakobsen K.S."/>
            <person name="Wulff B.B."/>
            <person name="Steuernagel B."/>
            <person name="Mayer K.F."/>
            <person name="Olsen O.A."/>
        </authorList>
    </citation>
    <scope>NUCLEOTIDE SEQUENCE [LARGE SCALE GENOMIC DNA]</scope>
    <source>
        <strain evidence="3">cv. AL8/78</strain>
    </source>
</reference>
<reference evidence="3" key="2">
    <citation type="journal article" date="2017" name="Nat. Plants">
        <title>The Aegilops tauschii genome reveals multiple impacts of transposons.</title>
        <authorList>
            <person name="Zhao G."/>
            <person name="Zou C."/>
            <person name="Li K."/>
            <person name="Wang K."/>
            <person name="Li T."/>
            <person name="Gao L."/>
            <person name="Zhang X."/>
            <person name="Wang H."/>
            <person name="Yang Z."/>
            <person name="Liu X."/>
            <person name="Jiang W."/>
            <person name="Mao L."/>
            <person name="Kong X."/>
            <person name="Jiao Y."/>
            <person name="Jia J."/>
        </authorList>
    </citation>
    <scope>NUCLEOTIDE SEQUENCE [LARGE SCALE GENOMIC DNA]</scope>
    <source>
        <strain evidence="3">cv. AL8/78</strain>
    </source>
</reference>